<evidence type="ECO:0000256" key="1">
    <source>
        <dbReference type="SAM" id="MobiDB-lite"/>
    </source>
</evidence>
<feature type="region of interest" description="Disordered" evidence="1">
    <location>
        <begin position="68"/>
        <end position="127"/>
    </location>
</feature>
<keyword evidence="3" id="KW-1185">Reference proteome</keyword>
<reference evidence="2" key="1">
    <citation type="submission" date="2022-01" db="EMBL/GenBank/DDBJ databases">
        <authorList>
            <person name="King R."/>
        </authorList>
    </citation>
    <scope>NUCLEOTIDE SEQUENCE</scope>
</reference>
<proteinExistence type="predicted"/>
<name>A0A9N9SUZ2_DIABA</name>
<dbReference type="EMBL" id="OU898278">
    <property type="protein sequence ID" value="CAG9831263.1"/>
    <property type="molecule type" value="Genomic_DNA"/>
</dbReference>
<protein>
    <submittedName>
        <fullName evidence="2">Uncharacterized protein</fullName>
    </submittedName>
</protein>
<evidence type="ECO:0000313" key="2">
    <source>
        <dbReference type="EMBL" id="CAG9831263.1"/>
    </source>
</evidence>
<dbReference type="Proteomes" id="UP001153709">
    <property type="component" value="Chromosome 3"/>
</dbReference>
<accession>A0A9N9SUZ2</accession>
<dbReference type="AlphaFoldDB" id="A0A9N9SUZ2"/>
<evidence type="ECO:0000313" key="3">
    <source>
        <dbReference type="Proteomes" id="UP001153709"/>
    </source>
</evidence>
<sequence length="127" mass="13902">MSVFFKKSIPREVLTDAYSENSTKVVAFFVVYVPLSHKLYPIEPLQLGNTVIVQAKLEYEKQITQRLPTADLSSSDASGISPPSSADSGDSSIDRLMGQPVSRHSFSKKLPPLPPSPPVRSRKGSSR</sequence>
<feature type="compositionally biased region" description="Low complexity" evidence="1">
    <location>
        <begin position="73"/>
        <end position="91"/>
    </location>
</feature>
<gene>
    <name evidence="2" type="ORF">DIABBA_LOCUS4869</name>
</gene>
<organism evidence="2 3">
    <name type="scientific">Diabrotica balteata</name>
    <name type="common">Banded cucumber beetle</name>
    <dbReference type="NCBI Taxonomy" id="107213"/>
    <lineage>
        <taxon>Eukaryota</taxon>
        <taxon>Metazoa</taxon>
        <taxon>Ecdysozoa</taxon>
        <taxon>Arthropoda</taxon>
        <taxon>Hexapoda</taxon>
        <taxon>Insecta</taxon>
        <taxon>Pterygota</taxon>
        <taxon>Neoptera</taxon>
        <taxon>Endopterygota</taxon>
        <taxon>Coleoptera</taxon>
        <taxon>Polyphaga</taxon>
        <taxon>Cucujiformia</taxon>
        <taxon>Chrysomeloidea</taxon>
        <taxon>Chrysomelidae</taxon>
        <taxon>Galerucinae</taxon>
        <taxon>Diabroticina</taxon>
        <taxon>Diabroticites</taxon>
        <taxon>Diabrotica</taxon>
    </lineage>
</organism>